<keyword evidence="3" id="KW-1185">Reference proteome</keyword>
<feature type="signal peptide" evidence="1">
    <location>
        <begin position="1"/>
        <end position="24"/>
    </location>
</feature>
<dbReference type="EMBL" id="JARPOI010000004">
    <property type="protein sequence ID" value="KAJ9184199.1"/>
    <property type="molecule type" value="Genomic_DNA"/>
</dbReference>
<evidence type="ECO:0000313" key="3">
    <source>
        <dbReference type="Proteomes" id="UP001174677"/>
    </source>
</evidence>
<dbReference type="Proteomes" id="UP001174677">
    <property type="component" value="Chromosome 4"/>
</dbReference>
<protein>
    <submittedName>
        <fullName evidence="2">Uncharacterized protein</fullName>
    </submittedName>
</protein>
<sequence>MRSFSVSVVAVVALILLTTSNCRASVPKSMGGNHFSVGDANMEFEFMMDSEFSRMLAGSTPIIGSKPLNRPPVLDNCKDSKHYCLPSRNCPTYRRDCLR</sequence>
<evidence type="ECO:0000313" key="2">
    <source>
        <dbReference type="EMBL" id="KAJ9184199.1"/>
    </source>
</evidence>
<proteinExistence type="predicted"/>
<name>A0ABQ9MV75_HEVBR</name>
<feature type="chain" id="PRO_5046269329" evidence="1">
    <location>
        <begin position="25"/>
        <end position="99"/>
    </location>
</feature>
<keyword evidence="1" id="KW-0732">Signal</keyword>
<reference evidence="2" key="1">
    <citation type="journal article" date="2023" name="Plant Biotechnol. J.">
        <title>Chromosome-level wild Hevea brasiliensis genome provides new tools for genomic-assisted breeding and valuable loci to elevate rubber yield.</title>
        <authorList>
            <person name="Cheng H."/>
            <person name="Song X."/>
            <person name="Hu Y."/>
            <person name="Wu T."/>
            <person name="Yang Q."/>
            <person name="An Z."/>
            <person name="Feng S."/>
            <person name="Deng Z."/>
            <person name="Wu W."/>
            <person name="Zeng X."/>
            <person name="Tu M."/>
            <person name="Wang X."/>
            <person name="Huang H."/>
        </authorList>
    </citation>
    <scope>NUCLEOTIDE SEQUENCE</scope>
    <source>
        <strain evidence="2">MT/VB/25A 57/8</strain>
    </source>
</reference>
<organism evidence="2 3">
    <name type="scientific">Hevea brasiliensis</name>
    <name type="common">Para rubber tree</name>
    <name type="synonym">Siphonia brasiliensis</name>
    <dbReference type="NCBI Taxonomy" id="3981"/>
    <lineage>
        <taxon>Eukaryota</taxon>
        <taxon>Viridiplantae</taxon>
        <taxon>Streptophyta</taxon>
        <taxon>Embryophyta</taxon>
        <taxon>Tracheophyta</taxon>
        <taxon>Spermatophyta</taxon>
        <taxon>Magnoliopsida</taxon>
        <taxon>eudicotyledons</taxon>
        <taxon>Gunneridae</taxon>
        <taxon>Pentapetalae</taxon>
        <taxon>rosids</taxon>
        <taxon>fabids</taxon>
        <taxon>Malpighiales</taxon>
        <taxon>Euphorbiaceae</taxon>
        <taxon>Crotonoideae</taxon>
        <taxon>Micrandreae</taxon>
        <taxon>Hevea</taxon>
    </lineage>
</organism>
<comment type="caution">
    <text evidence="2">The sequence shown here is derived from an EMBL/GenBank/DDBJ whole genome shotgun (WGS) entry which is preliminary data.</text>
</comment>
<accession>A0ABQ9MV75</accession>
<gene>
    <name evidence="2" type="ORF">P3X46_007964</name>
</gene>
<evidence type="ECO:0000256" key="1">
    <source>
        <dbReference type="SAM" id="SignalP"/>
    </source>
</evidence>